<name>A0A7U3YK25_DESPD</name>
<reference evidence="2 3" key="1">
    <citation type="journal article" date="2011" name="Stand. Genomic Sci.">
        <title>Complete genome sequence of Desulfobulbus propionicus type strain (1pr3).</title>
        <authorList>
            <person name="Pagani I."/>
            <person name="Lapidus A."/>
            <person name="Nolan M."/>
            <person name="Lucas S."/>
            <person name="Hammon N."/>
            <person name="Deshpande S."/>
            <person name="Cheng J.F."/>
            <person name="Chertkov O."/>
            <person name="Davenport K."/>
            <person name="Tapia R."/>
            <person name="Han C."/>
            <person name="Goodwin L."/>
            <person name="Pitluck S."/>
            <person name="Liolios K."/>
            <person name="Mavromatis K."/>
            <person name="Ivanova N."/>
            <person name="Mikhailova N."/>
            <person name="Pati A."/>
            <person name="Chen A."/>
            <person name="Palaniappan K."/>
            <person name="Land M."/>
            <person name="Hauser L."/>
            <person name="Chang Y.J."/>
            <person name="Jeffries C.D."/>
            <person name="Detter J.C."/>
            <person name="Brambilla E."/>
            <person name="Kannan K.P."/>
            <person name="Djao O.D."/>
            <person name="Rohde M."/>
            <person name="Pukall R."/>
            <person name="Spring S."/>
            <person name="Goker M."/>
            <person name="Sikorski J."/>
            <person name="Woyke T."/>
            <person name="Bristow J."/>
            <person name="Eisen J.A."/>
            <person name="Markowitz V."/>
            <person name="Hugenholtz P."/>
            <person name="Kyrpides N.C."/>
            <person name="Klenk H.P."/>
        </authorList>
    </citation>
    <scope>NUCLEOTIDE SEQUENCE [LARGE SCALE GENOMIC DNA]</scope>
    <source>
        <strain evidence="3">ATCC 33891 / DSM 2032 / 1pr3</strain>
    </source>
</reference>
<dbReference type="AlphaFoldDB" id="A0A7U3YK25"/>
<dbReference type="InterPro" id="IPR012902">
    <property type="entry name" value="N_methyl_site"/>
</dbReference>
<dbReference type="PROSITE" id="PS00409">
    <property type="entry name" value="PROKAR_NTER_METHYL"/>
    <property type="match status" value="1"/>
</dbReference>
<dbReference type="SUPFAM" id="SSF54523">
    <property type="entry name" value="Pili subunits"/>
    <property type="match status" value="1"/>
</dbReference>
<keyword evidence="1" id="KW-1133">Transmembrane helix</keyword>
<dbReference type="NCBIfam" id="TIGR02532">
    <property type="entry name" value="IV_pilin_GFxxxE"/>
    <property type="match status" value="1"/>
</dbReference>
<dbReference type="EMBL" id="CP002364">
    <property type="protein sequence ID" value="ADW16835.1"/>
    <property type="molecule type" value="Genomic_DNA"/>
</dbReference>
<dbReference type="RefSeq" id="WP_015723380.1">
    <property type="nucleotide sequence ID" value="NC_014972.1"/>
</dbReference>
<dbReference type="InterPro" id="IPR045584">
    <property type="entry name" value="Pilin-like"/>
</dbReference>
<evidence type="ECO:0000256" key="1">
    <source>
        <dbReference type="SAM" id="Phobius"/>
    </source>
</evidence>
<evidence type="ECO:0000313" key="2">
    <source>
        <dbReference type="EMBL" id="ADW16835.1"/>
    </source>
</evidence>
<evidence type="ECO:0008006" key="4">
    <source>
        <dbReference type="Google" id="ProtNLM"/>
    </source>
</evidence>
<keyword evidence="1" id="KW-0472">Membrane</keyword>
<dbReference type="Proteomes" id="UP000006365">
    <property type="component" value="Chromosome"/>
</dbReference>
<keyword evidence="1" id="KW-0812">Transmembrane</keyword>
<accession>A0A7U3YK25</accession>
<organism evidence="2 3">
    <name type="scientific">Desulfobulbus propionicus (strain ATCC 33891 / DSM 2032 / VKM B-1956 / 1pr3)</name>
    <dbReference type="NCBI Taxonomy" id="577650"/>
    <lineage>
        <taxon>Bacteria</taxon>
        <taxon>Pseudomonadati</taxon>
        <taxon>Thermodesulfobacteriota</taxon>
        <taxon>Desulfobulbia</taxon>
        <taxon>Desulfobulbales</taxon>
        <taxon>Desulfobulbaceae</taxon>
        <taxon>Desulfobulbus</taxon>
    </lineage>
</organism>
<protein>
    <recommendedName>
        <fullName evidence="4">Type II secretion system protein J</fullName>
    </recommendedName>
</protein>
<feature type="transmembrane region" description="Helical" evidence="1">
    <location>
        <begin position="7"/>
        <end position="29"/>
    </location>
</feature>
<sequence>MSGRNHGFTLLEVLLAMSVLGVVVAMLSLSLSSSLQVVEATEREEEVFFQAQTALRRITADLGSAVAVQEGMFVGENKEIDGRRADQLTFSSQAHLVFNPEKQQPGVAIIAYRLQPDADDGRNLQLLRSDVLLAPGSAKDGDERAEPVFLLADNLRSVQFTFFDRQGQEFDSWQRETEANDLDTTMELPAAVHCILEFWLDRDKETVQTFSTRILLPAEVPRAD</sequence>
<dbReference type="KEGG" id="dpr:Despr_0659"/>
<keyword evidence="3" id="KW-1185">Reference proteome</keyword>
<proteinExistence type="predicted"/>
<gene>
    <name evidence="2" type="ordered locus">Despr_0659</name>
</gene>
<dbReference type="Pfam" id="PF07963">
    <property type="entry name" value="N_methyl"/>
    <property type="match status" value="1"/>
</dbReference>
<evidence type="ECO:0000313" key="3">
    <source>
        <dbReference type="Proteomes" id="UP000006365"/>
    </source>
</evidence>